<dbReference type="PROSITE" id="PS50195">
    <property type="entry name" value="PX"/>
    <property type="match status" value="1"/>
</dbReference>
<reference evidence="2 3" key="2">
    <citation type="submission" date="2018-11" db="EMBL/GenBank/DDBJ databases">
        <authorList>
            <consortium name="Pathogen Informatics"/>
        </authorList>
    </citation>
    <scope>NUCLEOTIDE SEQUENCE [LARGE SCALE GENOMIC DNA]</scope>
</reference>
<dbReference type="Gene3D" id="3.30.1520.10">
    <property type="entry name" value="Phox-like domain"/>
    <property type="match status" value="1"/>
</dbReference>
<evidence type="ECO:0000313" key="3">
    <source>
        <dbReference type="Proteomes" id="UP000271162"/>
    </source>
</evidence>
<organism evidence="4">
    <name type="scientific">Nippostrongylus brasiliensis</name>
    <name type="common">Rat hookworm</name>
    <dbReference type="NCBI Taxonomy" id="27835"/>
    <lineage>
        <taxon>Eukaryota</taxon>
        <taxon>Metazoa</taxon>
        <taxon>Ecdysozoa</taxon>
        <taxon>Nematoda</taxon>
        <taxon>Chromadorea</taxon>
        <taxon>Rhabditida</taxon>
        <taxon>Rhabditina</taxon>
        <taxon>Rhabditomorpha</taxon>
        <taxon>Strongyloidea</taxon>
        <taxon>Heligmosomidae</taxon>
        <taxon>Nippostrongylus</taxon>
    </lineage>
</organism>
<evidence type="ECO:0000313" key="2">
    <source>
        <dbReference type="EMBL" id="VDL65746.1"/>
    </source>
</evidence>
<feature type="domain" description="PX" evidence="1">
    <location>
        <begin position="64"/>
        <end position="133"/>
    </location>
</feature>
<keyword evidence="3" id="KW-1185">Reference proteome</keyword>
<evidence type="ECO:0000259" key="1">
    <source>
        <dbReference type="PROSITE" id="PS50195"/>
    </source>
</evidence>
<dbReference type="InterPro" id="IPR001683">
    <property type="entry name" value="PX_dom"/>
</dbReference>
<dbReference type="GO" id="GO:0035091">
    <property type="term" value="F:phosphatidylinositol binding"/>
    <property type="evidence" value="ECO:0007669"/>
    <property type="project" value="InterPro"/>
</dbReference>
<sequence>MGKAEAGLLRVICELRDKPPDPSELMVYLLSRKNSRQADTGSGLVDFIVRSMALLDIESVSPQMNNDFNVKVLNYKIVEDGKFALYTIQLTVDGYTWAVERRYSEFDAFDMRRFSDRKKSFLPPKKLIRNLCA</sequence>
<dbReference type="AlphaFoldDB" id="A0A0N4XI04"/>
<accession>A0A0N4XI04</accession>
<gene>
    <name evidence="2" type="ORF">NBR_LOCUS2157</name>
</gene>
<dbReference type="STRING" id="27835.A0A0N4XI04"/>
<proteinExistence type="predicted"/>
<dbReference type="WBParaSite" id="NBR_0000215601-mRNA-1">
    <property type="protein sequence ID" value="NBR_0000215601-mRNA-1"/>
    <property type="gene ID" value="NBR_0000215601"/>
</dbReference>
<evidence type="ECO:0000313" key="4">
    <source>
        <dbReference type="WBParaSite" id="NBR_0000215601-mRNA-1"/>
    </source>
</evidence>
<dbReference type="Proteomes" id="UP000271162">
    <property type="component" value="Unassembled WGS sequence"/>
</dbReference>
<dbReference type="EMBL" id="UYSL01002268">
    <property type="protein sequence ID" value="VDL65746.1"/>
    <property type="molecule type" value="Genomic_DNA"/>
</dbReference>
<protein>
    <submittedName>
        <fullName evidence="4">PX domain-containing protein</fullName>
    </submittedName>
</protein>
<name>A0A0N4XI04_NIPBR</name>
<dbReference type="InterPro" id="IPR036871">
    <property type="entry name" value="PX_dom_sf"/>
</dbReference>
<dbReference type="SUPFAM" id="SSF64268">
    <property type="entry name" value="PX domain"/>
    <property type="match status" value="1"/>
</dbReference>
<reference evidence="4" key="1">
    <citation type="submission" date="2017-02" db="UniProtKB">
        <authorList>
            <consortium name="WormBaseParasite"/>
        </authorList>
    </citation>
    <scope>IDENTIFICATION</scope>
</reference>